<comment type="caution">
    <text evidence="3">The sequence shown here is derived from an EMBL/GenBank/DDBJ whole genome shotgun (WGS) entry which is preliminary data.</text>
</comment>
<keyword evidence="1" id="KW-1133">Transmembrane helix</keyword>
<accession>A0A226D9A1</accession>
<keyword evidence="1" id="KW-0812">Transmembrane</keyword>
<dbReference type="Proteomes" id="UP000198287">
    <property type="component" value="Unassembled WGS sequence"/>
</dbReference>
<name>A0A226D9A1_FOLCA</name>
<dbReference type="GO" id="GO:0030431">
    <property type="term" value="P:sleep"/>
    <property type="evidence" value="ECO:0007669"/>
    <property type="project" value="InterPro"/>
</dbReference>
<evidence type="ECO:0000313" key="4">
    <source>
        <dbReference type="Proteomes" id="UP000198287"/>
    </source>
</evidence>
<reference evidence="3 4" key="1">
    <citation type="submission" date="2015-12" db="EMBL/GenBank/DDBJ databases">
        <title>The genome of Folsomia candida.</title>
        <authorList>
            <person name="Faddeeva A."/>
            <person name="Derks M.F."/>
            <person name="Anvar Y."/>
            <person name="Smit S."/>
            <person name="Van Straalen N."/>
            <person name="Roelofs D."/>
        </authorList>
    </citation>
    <scope>NUCLEOTIDE SEQUENCE [LARGE SCALE GENOMIC DNA]</scope>
    <source>
        <strain evidence="3 4">VU population</strain>
        <tissue evidence="3">Whole body</tissue>
    </source>
</reference>
<evidence type="ECO:0000256" key="2">
    <source>
        <dbReference type="SAM" id="SignalP"/>
    </source>
</evidence>
<feature type="transmembrane region" description="Helical" evidence="1">
    <location>
        <begin position="147"/>
        <end position="168"/>
    </location>
</feature>
<evidence type="ECO:0000256" key="1">
    <source>
        <dbReference type="SAM" id="Phobius"/>
    </source>
</evidence>
<dbReference type="AlphaFoldDB" id="A0A226D9A1"/>
<feature type="chain" id="PRO_5012195105" description="Protein sleepless" evidence="2">
    <location>
        <begin position="22"/>
        <end position="171"/>
    </location>
</feature>
<sequence>MRGGVLLFVVLAAAFISSGEGLSCYQCFNLRGVTPDRLPPGFNFGAGCETGSLSDSFRAPCDSAEDACVSMEMKVNDSISLIVRECVLLSVAGSSGCSKPEGSLQGVIWQMIKAVEPLLFSPTFLPQNPPADSTMDLCTCTGDDCNAAFAVKAGPLFVFVAIVTGIMASMV</sequence>
<keyword evidence="1" id="KW-0472">Membrane</keyword>
<proteinExistence type="predicted"/>
<protein>
    <recommendedName>
        <fullName evidence="5">Protein sleepless</fullName>
    </recommendedName>
</protein>
<feature type="signal peptide" evidence="2">
    <location>
        <begin position="1"/>
        <end position="21"/>
    </location>
</feature>
<keyword evidence="4" id="KW-1185">Reference proteome</keyword>
<evidence type="ECO:0008006" key="5">
    <source>
        <dbReference type="Google" id="ProtNLM"/>
    </source>
</evidence>
<gene>
    <name evidence="3" type="ORF">Fcan01_24558</name>
</gene>
<keyword evidence="2" id="KW-0732">Signal</keyword>
<evidence type="ECO:0000313" key="3">
    <source>
        <dbReference type="EMBL" id="OXA40826.1"/>
    </source>
</evidence>
<dbReference type="GO" id="GO:0032222">
    <property type="term" value="P:regulation of synaptic transmission, cholinergic"/>
    <property type="evidence" value="ECO:0007669"/>
    <property type="project" value="InterPro"/>
</dbReference>
<dbReference type="EMBL" id="LNIX01000032">
    <property type="protein sequence ID" value="OXA40826.1"/>
    <property type="molecule type" value="Genomic_DNA"/>
</dbReference>
<organism evidence="3 4">
    <name type="scientific">Folsomia candida</name>
    <name type="common">Springtail</name>
    <dbReference type="NCBI Taxonomy" id="158441"/>
    <lineage>
        <taxon>Eukaryota</taxon>
        <taxon>Metazoa</taxon>
        <taxon>Ecdysozoa</taxon>
        <taxon>Arthropoda</taxon>
        <taxon>Hexapoda</taxon>
        <taxon>Collembola</taxon>
        <taxon>Entomobryomorpha</taxon>
        <taxon>Isotomoidea</taxon>
        <taxon>Isotomidae</taxon>
        <taxon>Proisotominae</taxon>
        <taxon>Folsomia</taxon>
    </lineage>
</organism>